<keyword evidence="1" id="KW-0812">Transmembrane</keyword>
<proteinExistence type="predicted"/>
<dbReference type="Proteomes" id="UP001230207">
    <property type="component" value="Unassembled WGS sequence"/>
</dbReference>
<organism evidence="2 3">
    <name type="scientific">Pararhizobium capsulatum DSM 1112</name>
    <dbReference type="NCBI Taxonomy" id="1121113"/>
    <lineage>
        <taxon>Bacteria</taxon>
        <taxon>Pseudomonadati</taxon>
        <taxon>Pseudomonadota</taxon>
        <taxon>Alphaproteobacteria</taxon>
        <taxon>Hyphomicrobiales</taxon>
        <taxon>Rhizobiaceae</taxon>
        <taxon>Rhizobium/Agrobacterium group</taxon>
        <taxon>Pararhizobium</taxon>
    </lineage>
</organism>
<dbReference type="EMBL" id="JAUSVF010000004">
    <property type="protein sequence ID" value="MDQ0323694.1"/>
    <property type="molecule type" value="Genomic_DNA"/>
</dbReference>
<keyword evidence="1" id="KW-0472">Membrane</keyword>
<accession>A0ABU0C182</accession>
<reference evidence="2 3" key="1">
    <citation type="submission" date="2023-07" db="EMBL/GenBank/DDBJ databases">
        <title>Genomic Encyclopedia of Type Strains, Phase IV (KMG-IV): sequencing the most valuable type-strain genomes for metagenomic binning, comparative biology and taxonomic classification.</title>
        <authorList>
            <person name="Goeker M."/>
        </authorList>
    </citation>
    <scope>NUCLEOTIDE SEQUENCE [LARGE SCALE GENOMIC DNA]</scope>
    <source>
        <strain evidence="2 3">DSM 1112</strain>
    </source>
</reference>
<protein>
    <submittedName>
        <fullName evidence="2">Uncharacterized protein</fullName>
    </submittedName>
</protein>
<sequence>MTTRSYSAPVRYFLGLGVKIVYMLAVVLLAVQVYLGVLTLEHMKGELIDRFYGQVIPMIAIGDIGTPEMKSAILANDRARFDVAVEKLVETQGLFGKIVSGVEAAEDLIKCHRRLFCTIDNYQSFEPTIYGFWFTFHGSIETRRGTYLPSSFGSILEAEAKRIKENHREIGGLPQ</sequence>
<keyword evidence="1" id="KW-1133">Transmembrane helix</keyword>
<evidence type="ECO:0000313" key="2">
    <source>
        <dbReference type="EMBL" id="MDQ0323694.1"/>
    </source>
</evidence>
<keyword evidence="3" id="KW-1185">Reference proteome</keyword>
<gene>
    <name evidence="2" type="ORF">QO002_005901</name>
</gene>
<comment type="caution">
    <text evidence="2">The sequence shown here is derived from an EMBL/GenBank/DDBJ whole genome shotgun (WGS) entry which is preliminary data.</text>
</comment>
<dbReference type="RefSeq" id="WP_307236417.1">
    <property type="nucleotide sequence ID" value="NZ_JAUSVF010000004.1"/>
</dbReference>
<feature type="transmembrane region" description="Helical" evidence="1">
    <location>
        <begin position="20"/>
        <end position="40"/>
    </location>
</feature>
<name>A0ABU0C182_9HYPH</name>
<evidence type="ECO:0000256" key="1">
    <source>
        <dbReference type="SAM" id="Phobius"/>
    </source>
</evidence>
<evidence type="ECO:0000313" key="3">
    <source>
        <dbReference type="Proteomes" id="UP001230207"/>
    </source>
</evidence>